<evidence type="ECO:0000259" key="1">
    <source>
        <dbReference type="Pfam" id="PF01695"/>
    </source>
</evidence>
<protein>
    <submittedName>
        <fullName evidence="2">Primosomal protein DnaI</fullName>
    </submittedName>
</protein>
<comment type="caution">
    <text evidence="2">The sequence shown here is derived from an EMBL/GenBank/DDBJ whole genome shotgun (WGS) entry which is preliminary data.</text>
</comment>
<dbReference type="PANTHER" id="PTHR30050:SF8">
    <property type="entry name" value="PRIMOSOMAL PROTEIN DNAI"/>
    <property type="match status" value="1"/>
</dbReference>
<dbReference type="SUPFAM" id="SSF52540">
    <property type="entry name" value="P-loop containing nucleoside triphosphate hydrolases"/>
    <property type="match status" value="1"/>
</dbReference>
<dbReference type="InterPro" id="IPR027417">
    <property type="entry name" value="P-loop_NTPase"/>
</dbReference>
<keyword evidence="3" id="KW-1185">Reference proteome</keyword>
<dbReference type="CDD" id="cd00009">
    <property type="entry name" value="AAA"/>
    <property type="match status" value="1"/>
</dbReference>
<dbReference type="Gene3D" id="3.40.50.300">
    <property type="entry name" value="P-loop containing nucleotide triphosphate hydrolases"/>
    <property type="match status" value="1"/>
</dbReference>
<sequence length="276" mass="30955">MPGVRELREKYPDHNFSVIELTDFSKEYENCSNCPGLASCPNQLAGHRRKPHTDPRYGFTFAPCQKQAAADKHMAVRSLIKSHNMDPEAMAMTFDKLEFDVLRVKAITAAMEFCDGFKRGETTQGIYLRGNFGVGKSGIVGAIANELAVRNVDTIVVYVPDFTKEIKSAIRTGEVDAKIDAMINASVLILDDIGAEPLTQWTRDEVIGSILQNRMNRLPTIFTSNLSPQELESHFANAKDDRDAWKKAARLMERIEPFVSVYEVGGRNRRRDRKGA</sequence>
<dbReference type="Pfam" id="PF01695">
    <property type="entry name" value="IstB_IS21"/>
    <property type="match status" value="1"/>
</dbReference>
<reference evidence="2 3" key="1">
    <citation type="submission" date="2022-11" db="EMBL/GenBank/DDBJ databases">
        <title>Study of microbial diversity in lake waters.</title>
        <authorList>
            <person name="Zhang J."/>
        </authorList>
    </citation>
    <scope>NUCLEOTIDE SEQUENCE [LARGE SCALE GENOMIC DNA]</scope>
    <source>
        <strain evidence="2 3">DT12</strain>
    </source>
</reference>
<dbReference type="RefSeq" id="WP_267151751.1">
    <property type="nucleotide sequence ID" value="NZ_JAPMLT010000004.1"/>
</dbReference>
<dbReference type="PANTHER" id="PTHR30050">
    <property type="entry name" value="CHROMOSOMAL REPLICATION INITIATOR PROTEIN DNAA"/>
    <property type="match status" value="1"/>
</dbReference>
<dbReference type="EMBL" id="JAPMLT010000004">
    <property type="protein sequence ID" value="MCX7570366.1"/>
    <property type="molecule type" value="Genomic_DNA"/>
</dbReference>
<name>A0ABT3X421_9BACL</name>
<evidence type="ECO:0000313" key="2">
    <source>
        <dbReference type="EMBL" id="MCX7570366.1"/>
    </source>
</evidence>
<dbReference type="InterPro" id="IPR002611">
    <property type="entry name" value="IstB_ATP-bd"/>
</dbReference>
<proteinExistence type="predicted"/>
<gene>
    <name evidence="2" type="primary">dnaI</name>
    <name evidence="2" type="ORF">OS242_10360</name>
</gene>
<evidence type="ECO:0000313" key="3">
    <source>
        <dbReference type="Proteomes" id="UP001208017"/>
    </source>
</evidence>
<dbReference type="Proteomes" id="UP001208017">
    <property type="component" value="Unassembled WGS sequence"/>
</dbReference>
<feature type="domain" description="IstB-like ATP-binding" evidence="1">
    <location>
        <begin position="119"/>
        <end position="239"/>
    </location>
</feature>
<accession>A0ABT3X421</accession>
<dbReference type="NCBIfam" id="NF006505">
    <property type="entry name" value="PRK08939.1"/>
    <property type="match status" value="1"/>
</dbReference>
<organism evidence="2 3">
    <name type="scientific">Tumebacillus lacus</name>
    <dbReference type="NCBI Taxonomy" id="2995335"/>
    <lineage>
        <taxon>Bacteria</taxon>
        <taxon>Bacillati</taxon>
        <taxon>Bacillota</taxon>
        <taxon>Bacilli</taxon>
        <taxon>Bacillales</taxon>
        <taxon>Alicyclobacillaceae</taxon>
        <taxon>Tumebacillus</taxon>
    </lineage>
</organism>